<dbReference type="InterPro" id="IPR013919">
    <property type="entry name" value="Pex16"/>
</dbReference>
<feature type="compositionally biased region" description="Acidic residues" evidence="3">
    <location>
        <begin position="183"/>
        <end position="192"/>
    </location>
</feature>
<evidence type="ECO:0000313" key="4">
    <source>
        <dbReference type="EMBL" id="RFU76408.1"/>
    </source>
</evidence>
<evidence type="ECO:0000256" key="3">
    <source>
        <dbReference type="SAM" id="MobiDB-lite"/>
    </source>
</evidence>
<dbReference type="Pfam" id="PF08610">
    <property type="entry name" value="Pex16"/>
    <property type="match status" value="1"/>
</dbReference>
<dbReference type="GO" id="GO:0007031">
    <property type="term" value="P:peroxisome organization"/>
    <property type="evidence" value="ECO:0007669"/>
    <property type="project" value="UniProtKB-KW"/>
</dbReference>
<organism evidence="4 5">
    <name type="scientific">Trichoderma arundinaceum</name>
    <dbReference type="NCBI Taxonomy" id="490622"/>
    <lineage>
        <taxon>Eukaryota</taxon>
        <taxon>Fungi</taxon>
        <taxon>Dikarya</taxon>
        <taxon>Ascomycota</taxon>
        <taxon>Pezizomycotina</taxon>
        <taxon>Sordariomycetes</taxon>
        <taxon>Hypocreomycetidae</taxon>
        <taxon>Hypocreales</taxon>
        <taxon>Hypocreaceae</taxon>
        <taxon>Trichoderma</taxon>
    </lineage>
</organism>
<dbReference type="AlphaFoldDB" id="A0A395NK44"/>
<sequence length="387" mass="43594">MPMPAANPTKPRRATAGQILAMPPKWLGMYDEFITKNAGQVSQIESALRSLTYIIPGRFRDAEIASESIHSGVQLLSLYHDGILSQAVSKLPAPPIRSAHARYTRYWTQKSGTYRRIAMVLQMVVYTELLCEMSAKRRGGEKGRWNVIVLLEAIKAFCRLILLRVTRSRPLVTPVLPEREPIPEDEPEEDDQATSRSESELMDETSPNGSAILVGSGLQKSAYEKEWTMPRTGMSLPSLPNPGDISTYLLGRVLTADDIKPANKLLNQLQGGGQFAEILHILTPLIYAVALARTRNKKSWTPWLVGVAIEYVARQLRQRSLRTSALERDEWNKRGWAMIWWTMRGAFYENVTKGAVNGVTSRMPGFIAGILQDYEYLWENYYFSTSA</sequence>
<name>A0A395NK44_TRIAR</name>
<comment type="caution">
    <text evidence="4">The sequence shown here is derived from an EMBL/GenBank/DDBJ whole genome shotgun (WGS) entry which is preliminary data.</text>
</comment>
<feature type="region of interest" description="Disordered" evidence="3">
    <location>
        <begin position="176"/>
        <end position="211"/>
    </location>
</feature>
<dbReference type="OrthoDB" id="2021143at2759"/>
<gene>
    <name evidence="4" type="ORF">TARUN_5850</name>
</gene>
<evidence type="ECO:0000313" key="5">
    <source>
        <dbReference type="Proteomes" id="UP000266272"/>
    </source>
</evidence>
<protein>
    <recommendedName>
        <fullName evidence="2">Peroxisomal membrane protein PEX16</fullName>
    </recommendedName>
</protein>
<reference evidence="4 5" key="1">
    <citation type="journal article" date="2018" name="PLoS Pathog.">
        <title>Evolution of structural diversity of trichothecenes, a family of toxins produced by plant pathogenic and entomopathogenic fungi.</title>
        <authorList>
            <person name="Proctor R.H."/>
            <person name="McCormick S.P."/>
            <person name="Kim H.S."/>
            <person name="Cardoza R.E."/>
            <person name="Stanley A.M."/>
            <person name="Lindo L."/>
            <person name="Kelly A."/>
            <person name="Brown D.W."/>
            <person name="Lee T."/>
            <person name="Vaughan M.M."/>
            <person name="Alexander N.J."/>
            <person name="Busman M."/>
            <person name="Gutierrez S."/>
        </authorList>
    </citation>
    <scope>NUCLEOTIDE SEQUENCE [LARGE SCALE GENOMIC DNA]</scope>
    <source>
        <strain evidence="4 5">IBT 40837</strain>
    </source>
</reference>
<dbReference type="PANTHER" id="PTHR13299">
    <property type="entry name" value="PEROXISOMAL MEMBRANE PROTEIN PEX16"/>
    <property type="match status" value="1"/>
</dbReference>
<keyword evidence="5" id="KW-1185">Reference proteome</keyword>
<evidence type="ECO:0000256" key="1">
    <source>
        <dbReference type="ARBA" id="ARBA00009505"/>
    </source>
</evidence>
<comment type="subcellular location">
    <subcellularLocation>
        <location evidence="2">Peroxisome membrane</location>
    </subcellularLocation>
</comment>
<evidence type="ECO:0000256" key="2">
    <source>
        <dbReference type="RuleBase" id="RU365003"/>
    </source>
</evidence>
<dbReference type="GO" id="GO:0005778">
    <property type="term" value="C:peroxisomal membrane"/>
    <property type="evidence" value="ECO:0007669"/>
    <property type="project" value="UniProtKB-SubCell"/>
</dbReference>
<keyword evidence="2" id="KW-0576">Peroxisome</keyword>
<dbReference type="PANTHER" id="PTHR13299:SF0">
    <property type="entry name" value="PEROXISOMAL MEMBRANE PROTEIN PEX16"/>
    <property type="match status" value="1"/>
</dbReference>
<dbReference type="Proteomes" id="UP000266272">
    <property type="component" value="Unassembled WGS sequence"/>
</dbReference>
<accession>A0A395NK44</accession>
<dbReference type="EMBL" id="PXOA01000353">
    <property type="protein sequence ID" value="RFU76408.1"/>
    <property type="molecule type" value="Genomic_DNA"/>
</dbReference>
<keyword evidence="2" id="KW-0962">Peroxisome biogenesis</keyword>
<proteinExistence type="inferred from homology"/>
<comment type="similarity">
    <text evidence="1 2">Belongs to the peroxin-16 family.</text>
</comment>
<dbReference type="STRING" id="490622.A0A395NK44"/>